<keyword evidence="5 10" id="KW-0378">Hydrolase</keyword>
<dbReference type="Pfam" id="PF01549">
    <property type="entry name" value="ShK"/>
    <property type="match status" value="1"/>
</dbReference>
<keyword evidence="3 10" id="KW-0645">Protease</keyword>
<keyword evidence="4 10" id="KW-0479">Metal-binding</keyword>
<evidence type="ECO:0000256" key="4">
    <source>
        <dbReference type="ARBA" id="ARBA00022723"/>
    </source>
</evidence>
<feature type="active site" evidence="9">
    <location>
        <position position="65"/>
    </location>
</feature>
<dbReference type="EC" id="3.4.24.-" evidence="10"/>
<comment type="caution">
    <text evidence="8">Lacks conserved residue(s) required for the propagation of feature annotation.</text>
</comment>
<evidence type="ECO:0000256" key="2">
    <source>
        <dbReference type="ARBA" id="ARBA00022656"/>
    </source>
</evidence>
<dbReference type="InterPro" id="IPR003582">
    <property type="entry name" value="ShKT_dom"/>
</dbReference>
<evidence type="ECO:0000256" key="8">
    <source>
        <dbReference type="PROSITE-ProRule" id="PRU01005"/>
    </source>
</evidence>
<proteinExistence type="predicted"/>
<evidence type="ECO:0000256" key="6">
    <source>
        <dbReference type="ARBA" id="ARBA00022833"/>
    </source>
</evidence>
<evidence type="ECO:0000256" key="1">
    <source>
        <dbReference type="ARBA" id="ARBA00002657"/>
    </source>
</evidence>
<evidence type="ECO:0000256" key="7">
    <source>
        <dbReference type="ARBA" id="ARBA00023049"/>
    </source>
</evidence>
<evidence type="ECO:0000313" key="13">
    <source>
        <dbReference type="EMBL" id="KAJ7393133.1"/>
    </source>
</evidence>
<dbReference type="PRINTS" id="PR00480">
    <property type="entry name" value="ASTACIN"/>
</dbReference>
<organism evidence="13 14">
    <name type="scientific">Desmophyllum pertusum</name>
    <dbReference type="NCBI Taxonomy" id="174260"/>
    <lineage>
        <taxon>Eukaryota</taxon>
        <taxon>Metazoa</taxon>
        <taxon>Cnidaria</taxon>
        <taxon>Anthozoa</taxon>
        <taxon>Hexacorallia</taxon>
        <taxon>Scleractinia</taxon>
        <taxon>Caryophylliina</taxon>
        <taxon>Caryophylliidae</taxon>
        <taxon>Desmophyllum</taxon>
    </lineage>
</organism>
<comment type="cofactor">
    <cofactor evidence="10">
        <name>Zn(2+)</name>
        <dbReference type="ChEBI" id="CHEBI:29105"/>
    </cofactor>
    <text evidence="10">Binds 1 zinc ion per subunit.</text>
</comment>
<keyword evidence="7 10" id="KW-0482">Metalloprotease</keyword>
<feature type="domain" description="ShKT" evidence="11">
    <location>
        <begin position="151"/>
        <end position="182"/>
    </location>
</feature>
<evidence type="ECO:0000259" key="12">
    <source>
        <dbReference type="PROSITE" id="PS51864"/>
    </source>
</evidence>
<evidence type="ECO:0000256" key="5">
    <source>
        <dbReference type="ARBA" id="ARBA00022801"/>
    </source>
</evidence>
<dbReference type="Proteomes" id="UP001163046">
    <property type="component" value="Unassembled WGS sequence"/>
</dbReference>
<keyword evidence="6 10" id="KW-0862">Zinc</keyword>
<dbReference type="PROSITE" id="PS51864">
    <property type="entry name" value="ASTACIN"/>
    <property type="match status" value="1"/>
</dbReference>
<evidence type="ECO:0000259" key="11">
    <source>
        <dbReference type="PROSITE" id="PS51670"/>
    </source>
</evidence>
<dbReference type="InterPro" id="IPR034035">
    <property type="entry name" value="Astacin-like_dom"/>
</dbReference>
<protein>
    <recommendedName>
        <fullName evidence="10">Metalloendopeptidase</fullName>
        <ecNumber evidence="10">3.4.24.-</ecNumber>
    </recommendedName>
</protein>
<keyword evidence="2" id="KW-0800">Toxin</keyword>
<gene>
    <name evidence="13" type="ORF">OS493_008433</name>
</gene>
<dbReference type="Gene3D" id="3.40.390.10">
    <property type="entry name" value="Collagenase (Catalytic Domain)"/>
    <property type="match status" value="2"/>
</dbReference>
<comment type="function">
    <text evidence="1">Metalloprotease.</text>
</comment>
<sequence length="182" mass="19987">MTAIKNGMAEWTKNTCITFKKRTNEQAYANFKLGSGCSSYVGRTGRIQDIKLARGCWYTGIVAHEIENKHNFKKYSKSTIDSLGTAYDYLSVMHYGGRAFTKNGQPTIVPVKAGAPIGQRKGISATDAKQMNLLYKEQCSKGGNGGGSSNCVDISSRCPGWTKYCSYHSYVKANCKKTCNLC</sequence>
<dbReference type="GO" id="GO:0006508">
    <property type="term" value="P:proteolysis"/>
    <property type="evidence" value="ECO:0007669"/>
    <property type="project" value="UniProtKB-KW"/>
</dbReference>
<accession>A0A9X0DBY0</accession>
<dbReference type="AlphaFoldDB" id="A0A9X0DBY0"/>
<evidence type="ECO:0000256" key="3">
    <source>
        <dbReference type="ARBA" id="ARBA00022670"/>
    </source>
</evidence>
<evidence type="ECO:0000313" key="14">
    <source>
        <dbReference type="Proteomes" id="UP001163046"/>
    </source>
</evidence>
<evidence type="ECO:0000256" key="10">
    <source>
        <dbReference type="RuleBase" id="RU361183"/>
    </source>
</evidence>
<dbReference type="PANTHER" id="PTHR10127:SF780">
    <property type="entry name" value="METALLOENDOPEPTIDASE"/>
    <property type="match status" value="1"/>
</dbReference>
<keyword evidence="14" id="KW-1185">Reference proteome</keyword>
<reference evidence="13" key="1">
    <citation type="submission" date="2023-01" db="EMBL/GenBank/DDBJ databases">
        <title>Genome assembly of the deep-sea coral Lophelia pertusa.</title>
        <authorList>
            <person name="Herrera S."/>
            <person name="Cordes E."/>
        </authorList>
    </citation>
    <scope>NUCLEOTIDE SEQUENCE</scope>
    <source>
        <strain evidence="13">USNM1676648</strain>
        <tissue evidence="13">Polyp</tissue>
    </source>
</reference>
<comment type="caution">
    <text evidence="13">The sequence shown here is derived from an EMBL/GenBank/DDBJ whole genome shotgun (WGS) entry which is preliminary data.</text>
</comment>
<evidence type="ECO:0000256" key="9">
    <source>
        <dbReference type="PROSITE-ProRule" id="PRU01211"/>
    </source>
</evidence>
<dbReference type="InterPro" id="IPR006026">
    <property type="entry name" value="Peptidase_Metallo"/>
</dbReference>
<dbReference type="InterPro" id="IPR001506">
    <property type="entry name" value="Peptidase_M12A"/>
</dbReference>
<dbReference type="EMBL" id="MU825399">
    <property type="protein sequence ID" value="KAJ7393133.1"/>
    <property type="molecule type" value="Genomic_DNA"/>
</dbReference>
<name>A0A9X0DBY0_9CNID</name>
<dbReference type="GO" id="GO:0090729">
    <property type="term" value="F:toxin activity"/>
    <property type="evidence" value="ECO:0007669"/>
    <property type="project" value="UniProtKB-KW"/>
</dbReference>
<dbReference type="SUPFAM" id="SSF55486">
    <property type="entry name" value="Metalloproteases ('zincins'), catalytic domain"/>
    <property type="match status" value="1"/>
</dbReference>
<dbReference type="Pfam" id="PF01400">
    <property type="entry name" value="Astacin"/>
    <property type="match status" value="2"/>
</dbReference>
<dbReference type="GO" id="GO:0008270">
    <property type="term" value="F:zinc ion binding"/>
    <property type="evidence" value="ECO:0007669"/>
    <property type="project" value="InterPro"/>
</dbReference>
<dbReference type="CDD" id="cd04280">
    <property type="entry name" value="ZnMc_astacin_like"/>
    <property type="match status" value="1"/>
</dbReference>
<dbReference type="Gene3D" id="1.10.10.1940">
    <property type="match status" value="1"/>
</dbReference>
<dbReference type="InterPro" id="IPR024079">
    <property type="entry name" value="MetalloPept_cat_dom_sf"/>
</dbReference>
<dbReference type="GO" id="GO:0004222">
    <property type="term" value="F:metalloendopeptidase activity"/>
    <property type="evidence" value="ECO:0007669"/>
    <property type="project" value="UniProtKB-UniRule"/>
</dbReference>
<dbReference type="PROSITE" id="PS51670">
    <property type="entry name" value="SHKT"/>
    <property type="match status" value="1"/>
</dbReference>
<dbReference type="PANTHER" id="PTHR10127">
    <property type="entry name" value="DISCOIDIN, CUB, EGF, LAMININ , AND ZINC METALLOPROTEASE DOMAIN CONTAINING"/>
    <property type="match status" value="1"/>
</dbReference>
<feature type="domain" description="Peptidase M12A" evidence="12">
    <location>
        <begin position="1"/>
        <end position="140"/>
    </location>
</feature>
<dbReference type="SMART" id="SM00235">
    <property type="entry name" value="ZnMc"/>
    <property type="match status" value="1"/>
</dbReference>
<dbReference type="OrthoDB" id="291007at2759"/>